<comment type="caution">
    <text evidence="6">The sequence shown here is derived from an EMBL/GenBank/DDBJ whole genome shotgun (WGS) entry which is preliminary data.</text>
</comment>
<dbReference type="PROSITE" id="PS51464">
    <property type="entry name" value="SIS"/>
    <property type="match status" value="1"/>
</dbReference>
<name>A0A8J3GHM2_9HYPH</name>
<dbReference type="CDD" id="cd05013">
    <property type="entry name" value="SIS_RpiR"/>
    <property type="match status" value="1"/>
</dbReference>
<keyword evidence="7" id="KW-1185">Reference proteome</keyword>
<feature type="domain" description="HTH rpiR-type" evidence="4">
    <location>
        <begin position="26"/>
        <end position="102"/>
    </location>
</feature>
<feature type="domain" description="SIS" evidence="5">
    <location>
        <begin position="153"/>
        <end position="295"/>
    </location>
</feature>
<evidence type="ECO:0000259" key="5">
    <source>
        <dbReference type="PROSITE" id="PS51464"/>
    </source>
</evidence>
<dbReference type="InterPro" id="IPR009057">
    <property type="entry name" value="Homeodomain-like_sf"/>
</dbReference>
<dbReference type="InterPro" id="IPR001347">
    <property type="entry name" value="SIS_dom"/>
</dbReference>
<dbReference type="Gene3D" id="1.10.10.10">
    <property type="entry name" value="Winged helix-like DNA-binding domain superfamily/Winged helix DNA-binding domain"/>
    <property type="match status" value="1"/>
</dbReference>
<protein>
    <submittedName>
        <fullName evidence="6">RpiR family transcriptional regulator</fullName>
    </submittedName>
</protein>
<dbReference type="Gene3D" id="3.40.50.10490">
    <property type="entry name" value="Glucose-6-phosphate isomerase like protein, domain 1"/>
    <property type="match status" value="1"/>
</dbReference>
<dbReference type="InterPro" id="IPR000281">
    <property type="entry name" value="HTH_RpiR"/>
</dbReference>
<keyword evidence="2" id="KW-0238">DNA-binding</keyword>
<dbReference type="RefSeq" id="WP_308430497.1">
    <property type="nucleotide sequence ID" value="NZ_BMZO01000006.1"/>
</dbReference>
<dbReference type="GO" id="GO:0003700">
    <property type="term" value="F:DNA-binding transcription factor activity"/>
    <property type="evidence" value="ECO:0007669"/>
    <property type="project" value="InterPro"/>
</dbReference>
<evidence type="ECO:0000256" key="2">
    <source>
        <dbReference type="ARBA" id="ARBA00023125"/>
    </source>
</evidence>
<evidence type="ECO:0000259" key="4">
    <source>
        <dbReference type="PROSITE" id="PS51071"/>
    </source>
</evidence>
<dbReference type="InterPro" id="IPR047640">
    <property type="entry name" value="RpiR-like"/>
</dbReference>
<organism evidence="6 7">
    <name type="scientific">Limoniibacter endophyticus</name>
    <dbReference type="NCBI Taxonomy" id="1565040"/>
    <lineage>
        <taxon>Bacteria</taxon>
        <taxon>Pseudomonadati</taxon>
        <taxon>Pseudomonadota</taxon>
        <taxon>Alphaproteobacteria</taxon>
        <taxon>Hyphomicrobiales</taxon>
        <taxon>Bartonellaceae</taxon>
        <taxon>Limoniibacter</taxon>
    </lineage>
</organism>
<keyword evidence="3" id="KW-0804">Transcription</keyword>
<keyword evidence="1" id="KW-0805">Transcription regulation</keyword>
<dbReference type="InterPro" id="IPR036388">
    <property type="entry name" value="WH-like_DNA-bd_sf"/>
</dbReference>
<accession>A0A8J3GHM2</accession>
<dbReference type="InterPro" id="IPR035472">
    <property type="entry name" value="RpiR-like_SIS"/>
</dbReference>
<sequence>MDDTTESGVNKERLENQIDKQPDVPRFLADLIALNSSKLTEADARLLEVLMSDPVRAAMENGKEVSSRAGVHPASAVRLARRLGFAGYPEFRTFLQNNLVDTGTGDFENPAARMAARLIRAEEGKLLSTILDSEIAALQQVRTSVSDTDIRAFSEVLRDARRIFVLGRSHAAALSSLIALRLRRSGYDATDLSSQLHILPEMLSILTDKDVVWLLSFRSPSPVIVDIRGAAALKGAKTLILSDVNGARIDPPGDFHISVSRGGVGQSQSLVVPMTIANAIILDLASIDEGKSLSALDRFKAFRASLPPRLSR</sequence>
<dbReference type="InterPro" id="IPR046348">
    <property type="entry name" value="SIS_dom_sf"/>
</dbReference>
<dbReference type="EMBL" id="BMZO01000006">
    <property type="protein sequence ID" value="GHC73040.1"/>
    <property type="molecule type" value="Genomic_DNA"/>
</dbReference>
<gene>
    <name evidence="6" type="ORF">GCM10010136_21170</name>
</gene>
<dbReference type="SUPFAM" id="SSF53697">
    <property type="entry name" value="SIS domain"/>
    <property type="match status" value="1"/>
</dbReference>
<dbReference type="Proteomes" id="UP000641137">
    <property type="component" value="Unassembled WGS sequence"/>
</dbReference>
<dbReference type="SUPFAM" id="SSF46689">
    <property type="entry name" value="Homeodomain-like"/>
    <property type="match status" value="1"/>
</dbReference>
<dbReference type="GO" id="GO:0003677">
    <property type="term" value="F:DNA binding"/>
    <property type="evidence" value="ECO:0007669"/>
    <property type="project" value="UniProtKB-KW"/>
</dbReference>
<dbReference type="GO" id="GO:0097367">
    <property type="term" value="F:carbohydrate derivative binding"/>
    <property type="evidence" value="ECO:0007669"/>
    <property type="project" value="InterPro"/>
</dbReference>
<dbReference type="PANTHER" id="PTHR30514">
    <property type="entry name" value="GLUCOKINASE"/>
    <property type="match status" value="1"/>
</dbReference>
<proteinExistence type="predicted"/>
<dbReference type="AlphaFoldDB" id="A0A8J3GHM2"/>
<evidence type="ECO:0000256" key="1">
    <source>
        <dbReference type="ARBA" id="ARBA00023015"/>
    </source>
</evidence>
<evidence type="ECO:0000313" key="6">
    <source>
        <dbReference type="EMBL" id="GHC73040.1"/>
    </source>
</evidence>
<dbReference type="PANTHER" id="PTHR30514:SF18">
    <property type="entry name" value="RPIR-FAMILY TRANSCRIPTIONAL REGULATOR"/>
    <property type="match status" value="1"/>
</dbReference>
<dbReference type="GO" id="GO:1901135">
    <property type="term" value="P:carbohydrate derivative metabolic process"/>
    <property type="evidence" value="ECO:0007669"/>
    <property type="project" value="InterPro"/>
</dbReference>
<evidence type="ECO:0000256" key="3">
    <source>
        <dbReference type="ARBA" id="ARBA00023163"/>
    </source>
</evidence>
<dbReference type="Pfam" id="PF01418">
    <property type="entry name" value="HTH_6"/>
    <property type="match status" value="1"/>
</dbReference>
<dbReference type="PROSITE" id="PS51071">
    <property type="entry name" value="HTH_RPIR"/>
    <property type="match status" value="1"/>
</dbReference>
<reference evidence="6" key="2">
    <citation type="submission" date="2020-09" db="EMBL/GenBank/DDBJ databases">
        <authorList>
            <person name="Sun Q."/>
            <person name="Kim S."/>
        </authorList>
    </citation>
    <scope>NUCLEOTIDE SEQUENCE</scope>
    <source>
        <strain evidence="6">KCTC 42097</strain>
    </source>
</reference>
<evidence type="ECO:0000313" key="7">
    <source>
        <dbReference type="Proteomes" id="UP000641137"/>
    </source>
</evidence>
<reference evidence="6" key="1">
    <citation type="journal article" date="2014" name="Int. J. Syst. Evol. Microbiol.">
        <title>Complete genome sequence of Corynebacterium casei LMG S-19264T (=DSM 44701T), isolated from a smear-ripened cheese.</title>
        <authorList>
            <consortium name="US DOE Joint Genome Institute (JGI-PGF)"/>
            <person name="Walter F."/>
            <person name="Albersmeier A."/>
            <person name="Kalinowski J."/>
            <person name="Ruckert C."/>
        </authorList>
    </citation>
    <scope>NUCLEOTIDE SEQUENCE</scope>
    <source>
        <strain evidence="6">KCTC 42097</strain>
    </source>
</reference>